<keyword evidence="3" id="KW-1185">Reference proteome</keyword>
<keyword evidence="1" id="KW-0812">Transmembrane</keyword>
<protein>
    <recommendedName>
        <fullName evidence="4">PH domain-containing protein</fullName>
    </recommendedName>
</protein>
<dbReference type="Proteomes" id="UP000198953">
    <property type="component" value="Unassembled WGS sequence"/>
</dbReference>
<evidence type="ECO:0008006" key="4">
    <source>
        <dbReference type="Google" id="ProtNLM"/>
    </source>
</evidence>
<sequence length="202" mass="21942">MPDAGGSALELIGDTAADEPGRYLVMTTRYQNRWTVAAGVLGEVFLMWVYLGGVTTVPFPDLLSRVVAGTVVTLSCWVGAVATFFPAVRLRPKELVVDNPLFTYRIPWRYVLDVEPDGGMEIRTRGAGEIGSFAFSSSLLGELTGNRTSRRVAAAILEYRGKQADKSGGGDVTREIPVLRHVIWLGCSWALLTWALPAILSP</sequence>
<feature type="transmembrane region" description="Helical" evidence="1">
    <location>
        <begin position="34"/>
        <end position="51"/>
    </location>
</feature>
<evidence type="ECO:0000256" key="1">
    <source>
        <dbReference type="SAM" id="Phobius"/>
    </source>
</evidence>
<organism evidence="2 3">
    <name type="scientific">Nonomuraea pusilla</name>
    <dbReference type="NCBI Taxonomy" id="46177"/>
    <lineage>
        <taxon>Bacteria</taxon>
        <taxon>Bacillati</taxon>
        <taxon>Actinomycetota</taxon>
        <taxon>Actinomycetes</taxon>
        <taxon>Streptosporangiales</taxon>
        <taxon>Streptosporangiaceae</taxon>
        <taxon>Nonomuraea</taxon>
    </lineage>
</organism>
<proteinExistence type="predicted"/>
<gene>
    <name evidence="2" type="ORF">SAMN05660976_05530</name>
</gene>
<dbReference type="EMBL" id="FOBF01000015">
    <property type="protein sequence ID" value="SEM59491.1"/>
    <property type="molecule type" value="Genomic_DNA"/>
</dbReference>
<feature type="transmembrane region" description="Helical" evidence="1">
    <location>
        <begin position="182"/>
        <end position="200"/>
    </location>
</feature>
<name>A0A1H7ZMK0_9ACTN</name>
<dbReference type="AlphaFoldDB" id="A0A1H7ZMK0"/>
<evidence type="ECO:0000313" key="3">
    <source>
        <dbReference type="Proteomes" id="UP000198953"/>
    </source>
</evidence>
<reference evidence="2 3" key="1">
    <citation type="submission" date="2016-10" db="EMBL/GenBank/DDBJ databases">
        <authorList>
            <person name="de Groot N.N."/>
        </authorList>
    </citation>
    <scope>NUCLEOTIDE SEQUENCE [LARGE SCALE GENOMIC DNA]</scope>
    <source>
        <strain evidence="2 3">DSM 43357</strain>
    </source>
</reference>
<keyword evidence="1" id="KW-0472">Membrane</keyword>
<evidence type="ECO:0000313" key="2">
    <source>
        <dbReference type="EMBL" id="SEM59491.1"/>
    </source>
</evidence>
<feature type="transmembrane region" description="Helical" evidence="1">
    <location>
        <begin position="63"/>
        <end position="85"/>
    </location>
</feature>
<accession>A0A1H7ZMK0</accession>
<keyword evidence="1" id="KW-1133">Transmembrane helix</keyword>